<comment type="subcellular location">
    <subcellularLocation>
        <location evidence="5">Cytoplasm</location>
    </subcellularLocation>
</comment>
<feature type="domain" description="RNA 3'-terminal phosphate cyclase insert" evidence="8">
    <location>
        <begin position="181"/>
        <end position="272"/>
    </location>
</feature>
<comment type="function">
    <text evidence="5">Catalyzes the conversion of 3'-phosphate to a 2',3'-cyclic phosphodiester at the end of RNA. The mechanism of action of the enzyme occurs in 3 steps: (A) adenylation of the enzyme by ATP; (B) transfer of adenylate to an RNA-N3'P to produce RNA-N3'PP5'A; (C) and attack of the adjacent 2'-hydroxyl on the 3'-phosphorus in the diester linkage to produce the cyclic end product. The biological role of this enzyme is unknown but it is likely to function in some aspects of cellular RNA processing.</text>
</comment>
<dbReference type="InterPro" id="IPR023797">
    <property type="entry name" value="RNA3'_phos_cyclase_dom"/>
</dbReference>
<dbReference type="STRING" id="522306.CAP2UW1_1765"/>
<dbReference type="AlphaFoldDB" id="C7RUL8"/>
<feature type="domain" description="RNA 3'-terminal phosphate cyclase" evidence="7">
    <location>
        <begin position="11"/>
        <end position="323"/>
    </location>
</feature>
<evidence type="ECO:0000259" key="7">
    <source>
        <dbReference type="Pfam" id="PF01137"/>
    </source>
</evidence>
<evidence type="ECO:0000256" key="2">
    <source>
        <dbReference type="ARBA" id="ARBA00022598"/>
    </source>
</evidence>
<dbReference type="InterPro" id="IPR017770">
    <property type="entry name" value="RNA3'_term_phos_cyc_type_1"/>
</dbReference>
<protein>
    <recommendedName>
        <fullName evidence="5 6">RNA 3'-terminal phosphate cyclase</fullName>
        <shortName evidence="5">RNA cyclase</shortName>
        <shortName evidence="5">RNA-3'-phosphate cyclase</shortName>
        <ecNumber evidence="5 6">6.5.1.4</ecNumber>
    </recommendedName>
</protein>
<gene>
    <name evidence="5" type="primary">rtcA</name>
    <name evidence="9" type="ordered locus">CAP2UW1_1765</name>
</gene>
<dbReference type="NCBIfam" id="TIGR03399">
    <property type="entry name" value="RNA_3prim_cycl"/>
    <property type="match status" value="1"/>
</dbReference>
<dbReference type="PROSITE" id="PS01287">
    <property type="entry name" value="RTC"/>
    <property type="match status" value="1"/>
</dbReference>
<dbReference type="OrthoDB" id="9789235at2"/>
<reference evidence="9" key="1">
    <citation type="submission" date="2009-08" db="EMBL/GenBank/DDBJ databases">
        <authorList>
            <consortium name="US DOE Joint Genome Institute"/>
            <person name="Lucas S."/>
            <person name="Copeland A."/>
            <person name="Lapidus A."/>
            <person name="Glavina del Rio T."/>
            <person name="Dalin E."/>
            <person name="Tice H."/>
            <person name="Bruce D."/>
            <person name="Barry K."/>
            <person name="Pitluck S."/>
            <person name="Lowry S."/>
            <person name="Larimer F."/>
            <person name="Land M."/>
            <person name="Hauser L."/>
            <person name="Kyrpides N."/>
            <person name="Ivanova N."/>
            <person name="McMahon K.D."/>
            <person name="Hugenholtz P."/>
        </authorList>
    </citation>
    <scope>NUCLEOTIDE SEQUENCE</scope>
    <source>
        <strain evidence="9">UW-1</strain>
    </source>
</reference>
<dbReference type="NCBIfam" id="NF003246">
    <property type="entry name" value="PRK04204.1-2"/>
    <property type="match status" value="1"/>
</dbReference>
<dbReference type="PANTHER" id="PTHR11096:SF0">
    <property type="entry name" value="RNA 3'-TERMINAL PHOSPHATE CYCLASE"/>
    <property type="match status" value="1"/>
</dbReference>
<reference evidence="9" key="2">
    <citation type="submission" date="2009-09" db="EMBL/GenBank/DDBJ databases">
        <title>Complete sequence of chromosome of Candidatus Accumulibacter phosphatis clade IIA str. UW-1.</title>
        <authorList>
            <consortium name="US DOE Joint Genome Institute"/>
            <person name="Martin H.G."/>
            <person name="Ivanova N."/>
            <person name="Kunin V."/>
            <person name="Warnecke F."/>
            <person name="Barry K."/>
            <person name="He S."/>
            <person name="Salamov A."/>
            <person name="Szeto E."/>
            <person name="Dalin E."/>
            <person name="Pangilinan J.L."/>
            <person name="Lapidus A."/>
            <person name="Lowry S."/>
            <person name="Kyrpides N.C."/>
            <person name="McMahon K.D."/>
            <person name="Hugenholtz P."/>
        </authorList>
    </citation>
    <scope>NUCLEOTIDE SEQUENCE [LARGE SCALE GENOMIC DNA]</scope>
    <source>
        <strain evidence="9">UW-1</strain>
    </source>
</reference>
<dbReference type="SUPFAM" id="SSF52913">
    <property type="entry name" value="RNA 3'-terminal phosphate cyclase, RPTC, insert domain"/>
    <property type="match status" value="1"/>
</dbReference>
<organism evidence="9">
    <name type="scientific">Accumulibacter regalis</name>
    <dbReference type="NCBI Taxonomy" id="522306"/>
    <lineage>
        <taxon>Bacteria</taxon>
        <taxon>Pseudomonadati</taxon>
        <taxon>Pseudomonadota</taxon>
        <taxon>Betaproteobacteria</taxon>
        <taxon>Candidatus Accumulibacter</taxon>
    </lineage>
</organism>
<dbReference type="PIRSF" id="PIRSF005378">
    <property type="entry name" value="RNA3'_term_phos_cycl_euk"/>
    <property type="match status" value="1"/>
</dbReference>
<feature type="binding site" evidence="5">
    <location>
        <position position="102"/>
    </location>
    <ligand>
        <name>ATP</name>
        <dbReference type="ChEBI" id="CHEBI:30616"/>
    </ligand>
</feature>
<comment type="catalytic activity">
    <reaction evidence="4 5">
        <text>a 3'-end 3'-phospho-ribonucleotide-RNA + ATP = a 3'-end 2',3'-cyclophospho-ribonucleotide-RNA + AMP + diphosphate</text>
        <dbReference type="Rhea" id="RHEA:23976"/>
        <dbReference type="Rhea" id="RHEA-COMP:10463"/>
        <dbReference type="Rhea" id="RHEA-COMP:10464"/>
        <dbReference type="ChEBI" id="CHEBI:30616"/>
        <dbReference type="ChEBI" id="CHEBI:33019"/>
        <dbReference type="ChEBI" id="CHEBI:83062"/>
        <dbReference type="ChEBI" id="CHEBI:83064"/>
        <dbReference type="ChEBI" id="CHEBI:456215"/>
        <dbReference type="EC" id="6.5.1.4"/>
    </reaction>
</comment>
<evidence type="ECO:0000313" key="9">
    <source>
        <dbReference type="EMBL" id="ACV35070.1"/>
    </source>
</evidence>
<dbReference type="GO" id="GO:0003963">
    <property type="term" value="F:RNA-3'-phosphate cyclase activity"/>
    <property type="evidence" value="ECO:0007669"/>
    <property type="project" value="UniProtKB-UniRule"/>
</dbReference>
<dbReference type="Gene3D" id="3.65.10.20">
    <property type="entry name" value="RNA 3'-terminal phosphate cyclase domain"/>
    <property type="match status" value="1"/>
</dbReference>
<keyword evidence="2 5" id="KW-0436">Ligase</keyword>
<dbReference type="HAMAP" id="MF_00200">
    <property type="entry name" value="RTC"/>
    <property type="match status" value="1"/>
</dbReference>
<dbReference type="GO" id="GO:0006396">
    <property type="term" value="P:RNA processing"/>
    <property type="evidence" value="ECO:0007669"/>
    <property type="project" value="UniProtKB-UniRule"/>
</dbReference>
<dbReference type="InterPro" id="IPR020719">
    <property type="entry name" value="RNA3'_term_phos_cycl-like_CS"/>
</dbReference>
<dbReference type="InterPro" id="IPR013792">
    <property type="entry name" value="RNA3'P_cycl/enolpyr_Trfase_a/b"/>
</dbReference>
<dbReference type="InterPro" id="IPR037136">
    <property type="entry name" value="RNA3'_phos_cyclase_dom_sf"/>
</dbReference>
<dbReference type="InterPro" id="IPR000228">
    <property type="entry name" value="RNA3'_term_phos_cyc"/>
</dbReference>
<evidence type="ECO:0000256" key="6">
    <source>
        <dbReference type="NCBIfam" id="TIGR03399"/>
    </source>
</evidence>
<dbReference type="Gene3D" id="3.30.360.20">
    <property type="entry name" value="RNA 3'-terminal phosphate cyclase, insert domain"/>
    <property type="match status" value="1"/>
</dbReference>
<evidence type="ECO:0000256" key="1">
    <source>
        <dbReference type="ARBA" id="ARBA00009206"/>
    </source>
</evidence>
<sequence length="357" mass="36963">METITLDGAQGEGGGQILRSALTLSMISGRAFRLERIRAGRARPGLLRQHLTAVQAAATISGAHVEGASPASQSLFFAPGALRGGDYHFAIGSAGSCTLVLQTVLPALWYADRPATVTVSGGTHNPAAPPADFLIRAWLPLLRRMGVQTKIELLRHGFYPAGGGQVRAEVAPGKPLGLTLLERGAWQGTRATAIVAGVPHDVARRELTQLARRIPQLQGECRVLPHQEGPGNALLVDLEHAAVHEVFTGFGARGVSAEHVADRVAKAVRGYLDSPGGVGEHLADQLVLPLALAGSGSFSTGKPSSHLLTNLAVIGAFLPVAMHVSESGGCWRVDIGGAAPGGLAAAADKGAGPRRDE</sequence>
<dbReference type="GO" id="GO:0005737">
    <property type="term" value="C:cytoplasm"/>
    <property type="evidence" value="ECO:0007669"/>
    <property type="project" value="UniProtKB-SubCell"/>
</dbReference>
<dbReference type="InterPro" id="IPR036553">
    <property type="entry name" value="RPTC_insert"/>
</dbReference>
<dbReference type="HOGENOM" id="CLU_027882_0_0_4"/>
<feature type="active site" description="Tele-AMP-histidine intermediate" evidence="5">
    <location>
        <position position="306"/>
    </location>
</feature>
<dbReference type="InterPro" id="IPR013791">
    <property type="entry name" value="RNA3'-term_phos_cycl_insert"/>
</dbReference>
<dbReference type="KEGG" id="app:CAP2UW1_1765"/>
<proteinExistence type="inferred from homology"/>
<accession>C7RUL8</accession>
<dbReference type="NCBIfam" id="NF003247">
    <property type="entry name" value="PRK04204.1-3"/>
    <property type="match status" value="1"/>
</dbReference>
<keyword evidence="3 5" id="KW-0547">Nucleotide-binding</keyword>
<evidence type="ECO:0000259" key="8">
    <source>
        <dbReference type="Pfam" id="PF05189"/>
    </source>
</evidence>
<keyword evidence="5" id="KW-0067">ATP-binding</keyword>
<dbReference type="SUPFAM" id="SSF55205">
    <property type="entry name" value="EPT/RTPC-like"/>
    <property type="match status" value="2"/>
</dbReference>
<comment type="similarity">
    <text evidence="1 5">Belongs to the RNA 3'-terminal cyclase family. Type 1 subfamily.</text>
</comment>
<dbReference type="GO" id="GO:0005524">
    <property type="term" value="F:ATP binding"/>
    <property type="evidence" value="ECO:0007669"/>
    <property type="project" value="UniProtKB-KW"/>
</dbReference>
<dbReference type="Pfam" id="PF01137">
    <property type="entry name" value="RTC"/>
    <property type="match status" value="1"/>
</dbReference>
<evidence type="ECO:0000256" key="4">
    <source>
        <dbReference type="ARBA" id="ARBA00024481"/>
    </source>
</evidence>
<evidence type="ECO:0000256" key="3">
    <source>
        <dbReference type="ARBA" id="ARBA00022741"/>
    </source>
</evidence>
<name>C7RUL8_ACCRE</name>
<feature type="binding site" evidence="5">
    <location>
        <begin position="281"/>
        <end position="285"/>
    </location>
    <ligand>
        <name>ATP</name>
        <dbReference type="ChEBI" id="CHEBI:30616"/>
    </ligand>
</feature>
<keyword evidence="5" id="KW-0963">Cytoplasm</keyword>
<dbReference type="eggNOG" id="COG0430">
    <property type="taxonomic scope" value="Bacteria"/>
</dbReference>
<dbReference type="EMBL" id="CP001715">
    <property type="protein sequence ID" value="ACV35070.1"/>
    <property type="molecule type" value="Genomic_DNA"/>
</dbReference>
<evidence type="ECO:0000256" key="5">
    <source>
        <dbReference type="HAMAP-Rule" id="MF_00200"/>
    </source>
</evidence>
<dbReference type="Pfam" id="PF05189">
    <property type="entry name" value="RTC_insert"/>
    <property type="match status" value="1"/>
</dbReference>
<dbReference type="EC" id="6.5.1.4" evidence="5 6"/>
<dbReference type="PANTHER" id="PTHR11096">
    <property type="entry name" value="RNA 3' TERMINAL PHOSPHATE CYCLASE"/>
    <property type="match status" value="1"/>
</dbReference>